<dbReference type="InterPro" id="IPR001650">
    <property type="entry name" value="Helicase_C-like"/>
</dbReference>
<proteinExistence type="inferred from homology"/>
<evidence type="ECO:0000256" key="11">
    <source>
        <dbReference type="ARBA" id="ARBA00023136"/>
    </source>
</evidence>
<dbReference type="PROSITE" id="PS51192">
    <property type="entry name" value="HELICASE_ATP_BIND_1"/>
    <property type="match status" value="1"/>
</dbReference>
<evidence type="ECO:0000256" key="3">
    <source>
        <dbReference type="ARBA" id="ARBA00022448"/>
    </source>
</evidence>
<evidence type="ECO:0000313" key="17">
    <source>
        <dbReference type="Proteomes" id="UP000532121"/>
    </source>
</evidence>
<keyword evidence="8 12" id="KW-0653">Protein transport</keyword>
<keyword evidence="3 12" id="KW-0813">Transport</keyword>
<keyword evidence="10 12" id="KW-0811">Translocation</keyword>
<comment type="subunit">
    <text evidence="12">Monomer and homodimer. Part of the essential Sec protein translocation apparatus which comprises SecA, SecYEG and auxiliary proteins SecDF. Other proteins may also be involved.</text>
</comment>
<dbReference type="PANTHER" id="PTHR30612">
    <property type="entry name" value="SECA INNER MEMBRANE COMPONENT OF SEC PROTEIN SECRETION SYSTEM"/>
    <property type="match status" value="1"/>
</dbReference>
<dbReference type="Pfam" id="PF07516">
    <property type="entry name" value="SecA_SW"/>
    <property type="match status" value="1"/>
</dbReference>
<accession>A0A7X9QHU5</accession>
<comment type="similarity">
    <text evidence="2 12">Belongs to the SecA family.</text>
</comment>
<dbReference type="InterPro" id="IPR022490">
    <property type="entry name" value="SecA2"/>
</dbReference>
<dbReference type="AlphaFoldDB" id="A0A7X9QHU5"/>
<dbReference type="InterPro" id="IPR011116">
    <property type="entry name" value="SecA_Wing/Scaffold"/>
</dbReference>
<dbReference type="CDD" id="cd17928">
    <property type="entry name" value="DEXDc_SecA"/>
    <property type="match status" value="1"/>
</dbReference>
<dbReference type="GO" id="GO:0065002">
    <property type="term" value="P:intracellular protein transmembrane transport"/>
    <property type="evidence" value="ECO:0007669"/>
    <property type="project" value="UniProtKB-UniRule"/>
</dbReference>
<dbReference type="Pfam" id="PF07517">
    <property type="entry name" value="SecA_DEAD"/>
    <property type="match status" value="1"/>
</dbReference>
<dbReference type="SMART" id="SM00958">
    <property type="entry name" value="SecA_PP_bind"/>
    <property type="match status" value="1"/>
</dbReference>
<dbReference type="FunFam" id="3.40.50.300:FF:000429">
    <property type="entry name" value="Preprotein translocase subunit SecA"/>
    <property type="match status" value="1"/>
</dbReference>
<sequence>MGNLKTFFSLDYFRLKKVRKILKKINSYAAEMASLSASDLQAKTSEFRKRIEQGQETLEDILPEAFAVVREADKRLLGLYPYDVQVMGAIVLHYGNIAEMRTGEGKTLTATMPLYLNALSGQSAMLITTNEYLAIRDATELKKVYEFLGLTIGVGVRNDEKKMTVTQKRQVYQSDIIYTTSSALSFDYLIDNLADSPNKKFLSPFNYVIIDEADAVLLDTAQTPLIISGAPRVQSNLYRAADNFITTLLADEDFHYDKEKKEVWLTQKGIDEAERFFSVKNLYHPDHFELIRHLTLALRAQKLYKLGKDYIIDNNKIKLVDQKNGRILEGTKLQSGQHQAMEAKEGLKITQELRAMASITYPNLFLMFKKISGMTGTGKPDEAEFIDVYNMEVIRIPTNKPVIRKDYPDLIYTTLPEKVAASIAQVKKIHKTGQPILLITGSVRMSELYSEILLLEAIPHNLLNAHSAVKEAQMIAEAGRLGSVTVATNMAGRGTDIKLSDEVKKLGGLAVIGIERMVSERMDLQARGRSGRQGDPGFSQFFVSLEDDLLVEYGSAWLLDYFKKFKDTVDKSRPQPLKAGKFKRAVRNAQSASASNGRSARNMTLSFDESVKIQRNKVYSMRNQLLSEKEFIFDAQSVIEGAIEDFIASHPNMDSFVLERYIFDHISYSFAGIDSDFDLQDKKAVKQLLLDLTMGELQRKKELIHQQFDDFQRVAVLRAIDESWIEEVDYLQQLRIVVSGRSSAQRNPIYEYHREALLSYKDMKKEIQKMTLHYLMLSEVSYTPNGDLSVYFI</sequence>
<dbReference type="InterPro" id="IPR011115">
    <property type="entry name" value="SecA_DEAD"/>
</dbReference>
<comment type="function">
    <text evidence="12">Part of the Sec protein translocase complex. Interacts with the SecYEG preprotein conducting channel. Has a central role in coupling the hydrolysis of ATP to the transfer of proteins into and across the cell membrane, serving as an ATP-driven molecular motor driving the stepwise translocation of polypeptide chains across the membrane.</text>
</comment>
<dbReference type="NCBIfam" id="NF006630">
    <property type="entry name" value="PRK09200.1"/>
    <property type="match status" value="1"/>
</dbReference>
<dbReference type="InterPro" id="IPR014001">
    <property type="entry name" value="Helicase_ATP-bd"/>
</dbReference>
<dbReference type="Pfam" id="PF01043">
    <property type="entry name" value="SecA_PP_bind"/>
    <property type="match status" value="1"/>
</dbReference>
<feature type="domain" description="Helicase C-terminal" evidence="14">
    <location>
        <begin position="418"/>
        <end position="581"/>
    </location>
</feature>
<name>A0A7X9QHU5_STRRT</name>
<feature type="binding site" evidence="12">
    <location>
        <position position="496"/>
    </location>
    <ligand>
        <name>ATP</name>
        <dbReference type="ChEBI" id="CHEBI:30616"/>
    </ligand>
</feature>
<evidence type="ECO:0000259" key="14">
    <source>
        <dbReference type="PROSITE" id="PS51194"/>
    </source>
</evidence>
<evidence type="ECO:0000256" key="7">
    <source>
        <dbReference type="ARBA" id="ARBA00022840"/>
    </source>
</evidence>
<evidence type="ECO:0000256" key="9">
    <source>
        <dbReference type="ARBA" id="ARBA00022967"/>
    </source>
</evidence>
<evidence type="ECO:0000256" key="12">
    <source>
        <dbReference type="HAMAP-Rule" id="MF_01382"/>
    </source>
</evidence>
<evidence type="ECO:0000256" key="10">
    <source>
        <dbReference type="ARBA" id="ARBA00023010"/>
    </source>
</evidence>
<dbReference type="RefSeq" id="WP_193523790.1">
    <property type="nucleotide sequence ID" value="NZ_JABASA010000016.1"/>
</dbReference>
<dbReference type="NCBIfam" id="TIGR03714">
    <property type="entry name" value="secA2"/>
    <property type="match status" value="1"/>
</dbReference>
<evidence type="ECO:0000256" key="5">
    <source>
        <dbReference type="ARBA" id="ARBA00022490"/>
    </source>
</evidence>
<dbReference type="InterPro" id="IPR000185">
    <property type="entry name" value="SecA"/>
</dbReference>
<dbReference type="GO" id="GO:0006605">
    <property type="term" value="P:protein targeting"/>
    <property type="evidence" value="ECO:0007669"/>
    <property type="project" value="UniProtKB-UniRule"/>
</dbReference>
<feature type="domain" description="SecA family profile" evidence="15">
    <location>
        <begin position="1"/>
        <end position="574"/>
    </location>
</feature>
<dbReference type="GO" id="GO:0008564">
    <property type="term" value="F:protein-exporting ATPase activity"/>
    <property type="evidence" value="ECO:0007669"/>
    <property type="project" value="UniProtKB-EC"/>
</dbReference>
<evidence type="ECO:0000256" key="2">
    <source>
        <dbReference type="ARBA" id="ARBA00007650"/>
    </source>
</evidence>
<dbReference type="PRINTS" id="PR00906">
    <property type="entry name" value="SECA"/>
</dbReference>
<feature type="binding site" evidence="12">
    <location>
        <position position="85"/>
    </location>
    <ligand>
        <name>ATP</name>
        <dbReference type="ChEBI" id="CHEBI:30616"/>
    </ligand>
</feature>
<keyword evidence="6 12" id="KW-0547">Nucleotide-binding</keyword>
<dbReference type="SUPFAM" id="SSF52540">
    <property type="entry name" value="P-loop containing nucleoside triphosphate hydrolases"/>
    <property type="match status" value="2"/>
</dbReference>
<dbReference type="InterPro" id="IPR011130">
    <property type="entry name" value="SecA_preprotein_X-link_dom"/>
</dbReference>
<dbReference type="InterPro" id="IPR014018">
    <property type="entry name" value="SecA_motor_DEAD"/>
</dbReference>
<feature type="domain" description="Helicase ATP-binding" evidence="13">
    <location>
        <begin position="87"/>
        <end position="250"/>
    </location>
</feature>
<dbReference type="PANTHER" id="PTHR30612:SF0">
    <property type="entry name" value="CHLOROPLAST PROTEIN-TRANSPORTING ATPASE"/>
    <property type="match status" value="1"/>
</dbReference>
<dbReference type="GO" id="GO:0005829">
    <property type="term" value="C:cytosol"/>
    <property type="evidence" value="ECO:0007669"/>
    <property type="project" value="TreeGrafter"/>
</dbReference>
<dbReference type="Proteomes" id="UP000532121">
    <property type="component" value="Unassembled WGS sequence"/>
</dbReference>
<comment type="caution">
    <text evidence="16">The sequence shown here is derived from an EMBL/GenBank/DDBJ whole genome shotgun (WGS) entry which is preliminary data.</text>
</comment>
<dbReference type="PROSITE" id="PS01312">
    <property type="entry name" value="SECA"/>
    <property type="match status" value="1"/>
</dbReference>
<dbReference type="GO" id="GO:0043952">
    <property type="term" value="P:protein transport by the Sec complex"/>
    <property type="evidence" value="ECO:0007669"/>
    <property type="project" value="TreeGrafter"/>
</dbReference>
<dbReference type="InterPro" id="IPR036266">
    <property type="entry name" value="SecA_Wing/Scaffold_sf"/>
</dbReference>
<evidence type="ECO:0000256" key="4">
    <source>
        <dbReference type="ARBA" id="ARBA00022475"/>
    </source>
</evidence>
<dbReference type="GO" id="GO:0017038">
    <property type="term" value="P:protein import"/>
    <property type="evidence" value="ECO:0007669"/>
    <property type="project" value="InterPro"/>
</dbReference>
<evidence type="ECO:0000259" key="15">
    <source>
        <dbReference type="PROSITE" id="PS51196"/>
    </source>
</evidence>
<keyword evidence="5 12" id="KW-0963">Cytoplasm</keyword>
<keyword evidence="11 12" id="KW-0472">Membrane</keyword>
<dbReference type="GO" id="GO:0031522">
    <property type="term" value="C:cell envelope Sec protein transport complex"/>
    <property type="evidence" value="ECO:0007669"/>
    <property type="project" value="TreeGrafter"/>
</dbReference>
<dbReference type="Pfam" id="PF21090">
    <property type="entry name" value="P-loop_SecA"/>
    <property type="match status" value="1"/>
</dbReference>
<dbReference type="GO" id="GO:0005886">
    <property type="term" value="C:plasma membrane"/>
    <property type="evidence" value="ECO:0007669"/>
    <property type="project" value="UniProtKB-SubCell"/>
</dbReference>
<feature type="binding site" evidence="12">
    <location>
        <begin position="103"/>
        <end position="107"/>
    </location>
    <ligand>
        <name>ATP</name>
        <dbReference type="ChEBI" id="CHEBI:30616"/>
    </ligand>
</feature>
<dbReference type="InterPro" id="IPR044722">
    <property type="entry name" value="SecA_SF2_C"/>
</dbReference>
<dbReference type="SUPFAM" id="SSF81767">
    <property type="entry name" value="Pre-protein crosslinking domain of SecA"/>
    <property type="match status" value="1"/>
</dbReference>
<dbReference type="EMBL" id="JABASA010000016">
    <property type="protein sequence ID" value="NMD49570.1"/>
    <property type="molecule type" value="Genomic_DNA"/>
</dbReference>
<evidence type="ECO:0000259" key="13">
    <source>
        <dbReference type="PROSITE" id="PS51192"/>
    </source>
</evidence>
<dbReference type="Gene3D" id="1.10.3060.10">
    <property type="entry name" value="Helical scaffold and wing domains of SecA"/>
    <property type="match status" value="1"/>
</dbReference>
<dbReference type="PROSITE" id="PS51194">
    <property type="entry name" value="HELICASE_CTER"/>
    <property type="match status" value="1"/>
</dbReference>
<comment type="catalytic activity">
    <reaction evidence="12">
        <text>ATP + H2O + cellular proteinSide 1 = ADP + phosphate + cellular proteinSide 2.</text>
        <dbReference type="EC" id="7.4.2.8"/>
    </reaction>
</comment>
<dbReference type="InterPro" id="IPR036670">
    <property type="entry name" value="SecA_X-link_sf"/>
</dbReference>
<dbReference type="Gene3D" id="3.90.1440.10">
    <property type="entry name" value="SecA, preprotein cross-linking domain"/>
    <property type="match status" value="1"/>
</dbReference>
<evidence type="ECO:0000256" key="8">
    <source>
        <dbReference type="ARBA" id="ARBA00022927"/>
    </source>
</evidence>
<dbReference type="SUPFAM" id="SSF81886">
    <property type="entry name" value="Helical scaffold and wing domains of SecA"/>
    <property type="match status" value="1"/>
</dbReference>
<dbReference type="Gene3D" id="3.40.50.300">
    <property type="entry name" value="P-loop containing nucleotide triphosphate hydrolases"/>
    <property type="match status" value="2"/>
</dbReference>
<organism evidence="16 17">
    <name type="scientific">Streptococcus ratti</name>
    <dbReference type="NCBI Taxonomy" id="1341"/>
    <lineage>
        <taxon>Bacteria</taxon>
        <taxon>Bacillati</taxon>
        <taxon>Bacillota</taxon>
        <taxon>Bacilli</taxon>
        <taxon>Lactobacillales</taxon>
        <taxon>Streptococcaceae</taxon>
        <taxon>Streptococcus</taxon>
    </lineage>
</organism>
<dbReference type="CDD" id="cd18803">
    <property type="entry name" value="SF2_C_secA"/>
    <property type="match status" value="1"/>
</dbReference>
<keyword evidence="9 12" id="KW-1278">Translocase</keyword>
<evidence type="ECO:0000256" key="1">
    <source>
        <dbReference type="ARBA" id="ARBA00004170"/>
    </source>
</evidence>
<dbReference type="HAMAP" id="MF_01382">
    <property type="entry name" value="SecA"/>
    <property type="match status" value="1"/>
</dbReference>
<evidence type="ECO:0000313" key="16">
    <source>
        <dbReference type="EMBL" id="NMD49570.1"/>
    </source>
</evidence>
<keyword evidence="4 12" id="KW-1003">Cell membrane</keyword>
<dbReference type="SMART" id="SM00957">
    <property type="entry name" value="SecA_DEAD"/>
    <property type="match status" value="1"/>
</dbReference>
<dbReference type="InterPro" id="IPR027417">
    <property type="entry name" value="P-loop_NTPase"/>
</dbReference>
<comment type="subcellular location">
    <subcellularLocation>
        <location evidence="12">Cell membrane</location>
        <topology evidence="12">Peripheral membrane protein</topology>
        <orientation evidence="12">Cytoplasmic side</orientation>
    </subcellularLocation>
    <subcellularLocation>
        <location evidence="12">Cytoplasm</location>
    </subcellularLocation>
    <subcellularLocation>
        <location evidence="1">Membrane</location>
        <topology evidence="1">Peripheral membrane protein</topology>
    </subcellularLocation>
    <text evidence="12">Distribution is 50-50.</text>
</comment>
<dbReference type="PROSITE" id="PS51196">
    <property type="entry name" value="SECA_MOTOR_DEAD"/>
    <property type="match status" value="1"/>
</dbReference>
<gene>
    <name evidence="16" type="primary">secA2</name>
    <name evidence="12" type="synonym">secA</name>
    <name evidence="16" type="ORF">HHO37_07830</name>
</gene>
<keyword evidence="7 12" id="KW-0067">ATP-binding</keyword>
<dbReference type="InterPro" id="IPR020937">
    <property type="entry name" value="SecA_CS"/>
</dbReference>
<protein>
    <recommendedName>
        <fullName evidence="12">Protein translocase subunit SecA</fullName>
        <ecNumber evidence="12">7.4.2.8</ecNumber>
    </recommendedName>
</protein>
<reference evidence="16 17" key="1">
    <citation type="submission" date="2020-04" db="EMBL/GenBank/DDBJ databases">
        <title>MicrobeNet Type strains.</title>
        <authorList>
            <person name="Nicholson A.C."/>
        </authorList>
    </citation>
    <scope>NUCLEOTIDE SEQUENCE [LARGE SCALE GENOMIC DNA]</scope>
    <source>
        <strain evidence="16 17">DSM 22768</strain>
    </source>
</reference>
<evidence type="ECO:0000256" key="6">
    <source>
        <dbReference type="ARBA" id="ARBA00022741"/>
    </source>
</evidence>
<dbReference type="EC" id="7.4.2.8" evidence="12"/>
<dbReference type="GO" id="GO:0005524">
    <property type="term" value="F:ATP binding"/>
    <property type="evidence" value="ECO:0007669"/>
    <property type="project" value="UniProtKB-UniRule"/>
</dbReference>